<accession>A0A0F5JF67</accession>
<evidence type="ECO:0000256" key="2">
    <source>
        <dbReference type="ARBA" id="ARBA00023015"/>
    </source>
</evidence>
<dbReference type="NCBIfam" id="TIGR02937">
    <property type="entry name" value="sigma70-ECF"/>
    <property type="match status" value="1"/>
</dbReference>
<dbReference type="HOGENOM" id="CLU_047691_4_2_10"/>
<dbReference type="AlphaFoldDB" id="A0A0F5JF67"/>
<comment type="similarity">
    <text evidence="1">Belongs to the sigma-70 factor family. ECF subfamily.</text>
</comment>
<dbReference type="GO" id="GO:0006352">
    <property type="term" value="P:DNA-templated transcription initiation"/>
    <property type="evidence" value="ECO:0007669"/>
    <property type="project" value="InterPro"/>
</dbReference>
<dbReference type="GO" id="GO:0003677">
    <property type="term" value="F:DNA binding"/>
    <property type="evidence" value="ECO:0007669"/>
    <property type="project" value="InterPro"/>
</dbReference>
<evidence type="ECO:0000313" key="8">
    <source>
        <dbReference type="Proteomes" id="UP000033047"/>
    </source>
</evidence>
<gene>
    <name evidence="7" type="ORF">HMPREF1535_02065</name>
</gene>
<comment type="caution">
    <text evidence="7">The sequence shown here is derived from an EMBL/GenBank/DDBJ whole genome shotgun (WGS) entry which is preliminary data.</text>
</comment>
<evidence type="ECO:0000256" key="1">
    <source>
        <dbReference type="ARBA" id="ARBA00010641"/>
    </source>
</evidence>
<dbReference type="Pfam" id="PF08281">
    <property type="entry name" value="Sigma70_r4_2"/>
    <property type="match status" value="1"/>
</dbReference>
<evidence type="ECO:0000313" key="7">
    <source>
        <dbReference type="EMBL" id="KKB56092.1"/>
    </source>
</evidence>
<dbReference type="InterPro" id="IPR036388">
    <property type="entry name" value="WH-like_DNA-bd_sf"/>
</dbReference>
<proteinExistence type="inferred from homology"/>
<evidence type="ECO:0000259" key="5">
    <source>
        <dbReference type="Pfam" id="PF04542"/>
    </source>
</evidence>
<dbReference type="PATRIC" id="fig|927665.4.peg.2117"/>
<reference evidence="7 8" key="1">
    <citation type="submission" date="2013-04" db="EMBL/GenBank/DDBJ databases">
        <title>The Genome Sequence of Parabacteroides goldsteinii DSM 19448.</title>
        <authorList>
            <consortium name="The Broad Institute Genomics Platform"/>
            <person name="Earl A."/>
            <person name="Ward D."/>
            <person name="Feldgarden M."/>
            <person name="Gevers D."/>
            <person name="Martens E."/>
            <person name="Sakamoto M."/>
            <person name="Benno Y."/>
            <person name="Song Y."/>
            <person name="Liu C."/>
            <person name="Lee J."/>
            <person name="Bolanos M."/>
            <person name="Vaisanen M.L."/>
            <person name="Finegold S.M."/>
            <person name="Walker B."/>
            <person name="Young S."/>
            <person name="Zeng Q."/>
            <person name="Gargeya S."/>
            <person name="Fitzgerald M."/>
            <person name="Haas B."/>
            <person name="Abouelleil A."/>
            <person name="Allen A.W."/>
            <person name="Alvarado L."/>
            <person name="Arachchi H.M."/>
            <person name="Berlin A.M."/>
            <person name="Chapman S.B."/>
            <person name="Gainer-Dewar J."/>
            <person name="Goldberg J."/>
            <person name="Griggs A."/>
            <person name="Gujja S."/>
            <person name="Hansen M."/>
            <person name="Howarth C."/>
            <person name="Imamovic A."/>
            <person name="Ireland A."/>
            <person name="Larimer J."/>
            <person name="McCowan C."/>
            <person name="Murphy C."/>
            <person name="Pearson M."/>
            <person name="Poon T.W."/>
            <person name="Priest M."/>
            <person name="Roberts A."/>
            <person name="Saif S."/>
            <person name="Shea T."/>
            <person name="Sisk P."/>
            <person name="Sykes S."/>
            <person name="Wortman J."/>
            <person name="Nusbaum C."/>
            <person name="Birren B."/>
        </authorList>
    </citation>
    <scope>NUCLEOTIDE SEQUENCE [LARGE SCALE GENOMIC DNA]</scope>
    <source>
        <strain evidence="7 8">DSM 19448</strain>
    </source>
</reference>
<dbReference type="GO" id="GO:0016987">
    <property type="term" value="F:sigma factor activity"/>
    <property type="evidence" value="ECO:0007669"/>
    <property type="project" value="UniProtKB-KW"/>
</dbReference>
<keyword evidence="2" id="KW-0805">Transcription regulation</keyword>
<dbReference type="EMBL" id="AQHV01000011">
    <property type="protein sequence ID" value="KKB56092.1"/>
    <property type="molecule type" value="Genomic_DNA"/>
</dbReference>
<dbReference type="SUPFAM" id="SSF88659">
    <property type="entry name" value="Sigma3 and sigma4 domains of RNA polymerase sigma factors"/>
    <property type="match status" value="1"/>
</dbReference>
<sequence length="198" mass="23538">MLLENHKTSDNDLWMNFINGNDACFEIIYRKYADVLFRYGIQFTTDGNLVKDAIHDVFVKLHSDRQHLKAEANIKFYLFTCLKNRLYNLLKRELFFDKIDLEDNEYIDPGAEDQVTTALNQDEMQKTIRTVLSLLTDRQREIIYYSYIEELSIEEIAVLTGMNYQSVQNTIQRSLKRIRESLPLIIIFFFLCKKECFC</sequence>
<feature type="domain" description="RNA polymerase sigma-70 region 2" evidence="5">
    <location>
        <begin position="28"/>
        <end position="93"/>
    </location>
</feature>
<dbReference type="Gene3D" id="1.10.10.10">
    <property type="entry name" value="Winged helix-like DNA-binding domain superfamily/Winged helix DNA-binding domain"/>
    <property type="match status" value="1"/>
</dbReference>
<feature type="domain" description="RNA polymerase sigma factor 70 region 4 type 2" evidence="6">
    <location>
        <begin position="128"/>
        <end position="178"/>
    </location>
</feature>
<dbReference type="STRING" id="927665.HMPREF1535_02065"/>
<protein>
    <submittedName>
        <fullName evidence="7">Sigma-70 family RNA polymerase sigma factor</fullName>
    </submittedName>
</protein>
<dbReference type="InterPro" id="IPR014284">
    <property type="entry name" value="RNA_pol_sigma-70_dom"/>
</dbReference>
<dbReference type="Pfam" id="PF04542">
    <property type="entry name" value="Sigma70_r2"/>
    <property type="match status" value="1"/>
</dbReference>
<dbReference type="InterPro" id="IPR013249">
    <property type="entry name" value="RNA_pol_sigma70_r4_t2"/>
</dbReference>
<dbReference type="PANTHER" id="PTHR43133:SF46">
    <property type="entry name" value="RNA POLYMERASE SIGMA-70 FACTOR ECF SUBFAMILY"/>
    <property type="match status" value="1"/>
</dbReference>
<name>A0A0F5JF67_9BACT</name>
<dbReference type="Gene3D" id="1.10.1740.10">
    <property type="match status" value="1"/>
</dbReference>
<dbReference type="SUPFAM" id="SSF88946">
    <property type="entry name" value="Sigma2 domain of RNA polymerase sigma factors"/>
    <property type="match status" value="1"/>
</dbReference>
<dbReference type="PANTHER" id="PTHR43133">
    <property type="entry name" value="RNA POLYMERASE ECF-TYPE SIGMA FACTO"/>
    <property type="match status" value="1"/>
</dbReference>
<evidence type="ECO:0000259" key="6">
    <source>
        <dbReference type="Pfam" id="PF08281"/>
    </source>
</evidence>
<dbReference type="InterPro" id="IPR013325">
    <property type="entry name" value="RNA_pol_sigma_r2"/>
</dbReference>
<dbReference type="Proteomes" id="UP000033047">
    <property type="component" value="Unassembled WGS sequence"/>
</dbReference>
<keyword evidence="4" id="KW-0804">Transcription</keyword>
<dbReference type="InterPro" id="IPR039425">
    <property type="entry name" value="RNA_pol_sigma-70-like"/>
</dbReference>
<dbReference type="InterPro" id="IPR007627">
    <property type="entry name" value="RNA_pol_sigma70_r2"/>
</dbReference>
<dbReference type="InterPro" id="IPR013324">
    <property type="entry name" value="RNA_pol_sigma_r3/r4-like"/>
</dbReference>
<evidence type="ECO:0000256" key="4">
    <source>
        <dbReference type="ARBA" id="ARBA00023163"/>
    </source>
</evidence>
<evidence type="ECO:0000256" key="3">
    <source>
        <dbReference type="ARBA" id="ARBA00023082"/>
    </source>
</evidence>
<keyword evidence="3" id="KW-0731">Sigma factor</keyword>
<dbReference type="CDD" id="cd06171">
    <property type="entry name" value="Sigma70_r4"/>
    <property type="match status" value="1"/>
</dbReference>
<organism evidence="7 8">
    <name type="scientific">Parabacteroides goldsteinii DSM 19448 = WAL 12034</name>
    <dbReference type="NCBI Taxonomy" id="927665"/>
    <lineage>
        <taxon>Bacteria</taxon>
        <taxon>Pseudomonadati</taxon>
        <taxon>Bacteroidota</taxon>
        <taxon>Bacteroidia</taxon>
        <taxon>Bacteroidales</taxon>
        <taxon>Tannerellaceae</taxon>
        <taxon>Parabacteroides</taxon>
    </lineage>
</organism>